<feature type="non-terminal residue" evidence="2">
    <location>
        <position position="203"/>
    </location>
</feature>
<dbReference type="AlphaFoldDB" id="A0A0A7M367"/>
<feature type="non-terminal residue" evidence="2">
    <location>
        <position position="1"/>
    </location>
</feature>
<dbReference type="Gene3D" id="1.20.1310.20">
    <property type="entry name" value="Duffy-antigen binding domain"/>
    <property type="match status" value="1"/>
</dbReference>
<dbReference type="GO" id="GO:0046789">
    <property type="term" value="F:host cell surface receptor binding"/>
    <property type="evidence" value="ECO:0007669"/>
    <property type="project" value="InterPro"/>
</dbReference>
<evidence type="ECO:0000313" key="2">
    <source>
        <dbReference type="EMBL" id="AIZ73396.1"/>
    </source>
</evidence>
<dbReference type="SUPFAM" id="SSF140924">
    <property type="entry name" value="Duffy binding domain-like"/>
    <property type="match status" value="1"/>
</dbReference>
<dbReference type="InterPro" id="IPR008602">
    <property type="entry name" value="Duffy-antigen-binding"/>
</dbReference>
<protein>
    <submittedName>
        <fullName evidence="2">Var-MDBLa_146 protein</fullName>
    </submittedName>
</protein>
<dbReference type="Pfam" id="PF05424">
    <property type="entry name" value="Duffy_binding"/>
    <property type="match status" value="1"/>
</dbReference>
<feature type="domain" description="Duffy-antigen binding" evidence="1">
    <location>
        <begin position="1"/>
        <end position="128"/>
    </location>
</feature>
<dbReference type="InterPro" id="IPR042202">
    <property type="entry name" value="Duffy-ag-bd_sf"/>
</dbReference>
<proteinExistence type="predicted"/>
<reference evidence="2" key="1">
    <citation type="journal article" date="2015" name="Mol. Ecol.">
        <title>Phylogeography of var gene repertoires reveals fine-scale geospatial clustering of Plasmodium falciparum populations in a highly endemic area.</title>
        <authorList>
            <person name="Tessema S.K."/>
            <person name="Monk S.L."/>
            <person name="Schultz M.B."/>
            <person name="Tavul L."/>
            <person name="Reeder J.C."/>
            <person name="Siba P.M."/>
            <person name="Mueller I."/>
            <person name="Barry A.E."/>
        </authorList>
    </citation>
    <scope>NUCLEOTIDE SEQUENCE</scope>
    <source>
        <strain evidence="2">MUG2</strain>
    </source>
</reference>
<accession>A0A0A7M367</accession>
<name>A0A0A7M367_PLAFA</name>
<dbReference type="EMBL" id="KP220265">
    <property type="protein sequence ID" value="AIZ73396.1"/>
    <property type="molecule type" value="Genomic_DNA"/>
</dbReference>
<sequence length="203" mass="22879">ACAPYRRLHLCHHNLESISDYDSNTKDNLLAEVCMAAKYEGNSINTPYPKHKQKYPDSQICTVLARSFADIGDIVRGRDLYLGNDDEERKKRKELDKKLKEVFGKIHDDVTKTSDKNGKALKTRYEGDAPTYLNYEKIGGTRTAPKYGMLSLVVQELVMNIFDQHVVVDQVQFGLLINADVALVLFPHILTTSRSIFAGSKNG</sequence>
<evidence type="ECO:0000259" key="1">
    <source>
        <dbReference type="Pfam" id="PF05424"/>
    </source>
</evidence>
<organism evidence="2">
    <name type="scientific">Plasmodium falciparum</name>
    <name type="common">malaria parasite P. falciparum</name>
    <dbReference type="NCBI Taxonomy" id="5833"/>
    <lineage>
        <taxon>Eukaryota</taxon>
        <taxon>Sar</taxon>
        <taxon>Alveolata</taxon>
        <taxon>Apicomplexa</taxon>
        <taxon>Aconoidasida</taxon>
        <taxon>Haemosporida</taxon>
        <taxon>Plasmodiidae</taxon>
        <taxon>Plasmodium</taxon>
        <taxon>Plasmodium (Laverania)</taxon>
    </lineage>
</organism>
<gene>
    <name evidence="2" type="primary">var-MDBLa_146</name>
</gene>
<dbReference type="GO" id="GO:0016020">
    <property type="term" value="C:membrane"/>
    <property type="evidence" value="ECO:0007669"/>
    <property type="project" value="InterPro"/>
</dbReference>